<dbReference type="UniPathway" id="UPA00193"/>
<gene>
    <name evidence="11" type="ORF">DSCO28_20970</name>
</gene>
<dbReference type="AlphaFoldDB" id="A0A5K7ZKU3"/>
<evidence type="ECO:0000256" key="6">
    <source>
        <dbReference type="ARBA" id="ARBA00023002"/>
    </source>
</evidence>
<evidence type="ECO:0000256" key="9">
    <source>
        <dbReference type="RuleBase" id="RU003862"/>
    </source>
</evidence>
<dbReference type="InterPro" id="IPR003171">
    <property type="entry name" value="Mehydrof_redctse-like"/>
</dbReference>
<keyword evidence="5 9" id="KW-0274">FAD</keyword>
<evidence type="ECO:0000256" key="3">
    <source>
        <dbReference type="ARBA" id="ARBA00006743"/>
    </source>
</evidence>
<proteinExistence type="inferred from homology"/>
<dbReference type="Pfam" id="PF12225">
    <property type="entry name" value="DUF5981"/>
    <property type="match status" value="1"/>
</dbReference>
<reference evidence="11 12" key="1">
    <citation type="submission" date="2019-11" db="EMBL/GenBank/DDBJ databases">
        <title>Comparative genomics of hydrocarbon-degrading Desulfosarcina strains.</title>
        <authorList>
            <person name="Watanabe M."/>
            <person name="Kojima H."/>
            <person name="Fukui M."/>
        </authorList>
    </citation>
    <scope>NUCLEOTIDE SEQUENCE [LARGE SCALE GENOMIC DNA]</scope>
    <source>
        <strain evidence="11 12">28bB2T</strain>
    </source>
</reference>
<dbReference type="KEGG" id="dov:DSCO28_20970"/>
<dbReference type="GO" id="GO:0106312">
    <property type="term" value="F:methylenetetrahydrofolate reductase (NADH) activity"/>
    <property type="evidence" value="ECO:0007669"/>
    <property type="project" value="UniProtKB-EC"/>
</dbReference>
<dbReference type="RefSeq" id="WP_155310060.1">
    <property type="nucleotide sequence ID" value="NZ_AP021876.1"/>
</dbReference>
<dbReference type="PANTHER" id="PTHR45754:SF3">
    <property type="entry name" value="METHYLENETETRAHYDROFOLATE REDUCTASE (NADPH)"/>
    <property type="match status" value="1"/>
</dbReference>
<evidence type="ECO:0000313" key="11">
    <source>
        <dbReference type="EMBL" id="BBO81531.1"/>
    </source>
</evidence>
<evidence type="ECO:0000256" key="5">
    <source>
        <dbReference type="ARBA" id="ARBA00022827"/>
    </source>
</evidence>
<dbReference type="Gene3D" id="3.20.20.220">
    <property type="match status" value="1"/>
</dbReference>
<dbReference type="SUPFAM" id="SSF51730">
    <property type="entry name" value="FAD-linked oxidoreductase"/>
    <property type="match status" value="1"/>
</dbReference>
<dbReference type="PANTHER" id="PTHR45754">
    <property type="entry name" value="METHYLENETETRAHYDROFOLATE REDUCTASE"/>
    <property type="match status" value="1"/>
</dbReference>
<feature type="domain" description="Methylene-tetrahydrofolate reductase C-terminal-like" evidence="10">
    <location>
        <begin position="395"/>
        <end position="479"/>
    </location>
</feature>
<comment type="pathway">
    <text evidence="2 9">One-carbon metabolism; tetrahydrofolate interconversion.</text>
</comment>
<dbReference type="InterPro" id="IPR022026">
    <property type="entry name" value="DUF5981"/>
</dbReference>
<dbReference type="GO" id="GO:0009086">
    <property type="term" value="P:methionine biosynthetic process"/>
    <property type="evidence" value="ECO:0007669"/>
    <property type="project" value="TreeGrafter"/>
</dbReference>
<keyword evidence="4 9" id="KW-0285">Flavoprotein</keyword>
<dbReference type="GO" id="GO:0005829">
    <property type="term" value="C:cytosol"/>
    <property type="evidence" value="ECO:0007669"/>
    <property type="project" value="TreeGrafter"/>
</dbReference>
<name>A0A5K7ZKU3_9BACT</name>
<keyword evidence="6 9" id="KW-0560">Oxidoreductase</keyword>
<dbReference type="GO" id="GO:0035999">
    <property type="term" value="P:tetrahydrofolate interconversion"/>
    <property type="evidence" value="ECO:0007669"/>
    <property type="project" value="UniProtKB-UniPathway"/>
</dbReference>
<dbReference type="Proteomes" id="UP000425960">
    <property type="component" value="Chromosome"/>
</dbReference>
<dbReference type="Pfam" id="PF02219">
    <property type="entry name" value="MTHFR"/>
    <property type="match status" value="1"/>
</dbReference>
<comment type="similarity">
    <text evidence="3 9">Belongs to the methylenetetrahydrofolate reductase family.</text>
</comment>
<dbReference type="EMBL" id="AP021876">
    <property type="protein sequence ID" value="BBO81531.1"/>
    <property type="molecule type" value="Genomic_DNA"/>
</dbReference>
<comment type="pathway">
    <text evidence="7">Amino-acid biosynthesis; L-methionine biosynthesis via de novo pathway.</text>
</comment>
<evidence type="ECO:0000256" key="8">
    <source>
        <dbReference type="ARBA" id="ARBA00048628"/>
    </source>
</evidence>
<accession>A0A5K7ZKU3</accession>
<organism evidence="11 12">
    <name type="scientific">Desulfosarcina ovata subsp. sediminis</name>
    <dbReference type="NCBI Taxonomy" id="885957"/>
    <lineage>
        <taxon>Bacteria</taxon>
        <taxon>Pseudomonadati</taxon>
        <taxon>Thermodesulfobacteriota</taxon>
        <taxon>Desulfobacteria</taxon>
        <taxon>Desulfobacterales</taxon>
        <taxon>Desulfosarcinaceae</taxon>
        <taxon>Desulfosarcina</taxon>
    </lineage>
</organism>
<dbReference type="InterPro" id="IPR029041">
    <property type="entry name" value="FAD-linked_oxidoreductase-like"/>
</dbReference>
<evidence type="ECO:0000256" key="1">
    <source>
        <dbReference type="ARBA" id="ARBA00001974"/>
    </source>
</evidence>
<evidence type="ECO:0000256" key="2">
    <source>
        <dbReference type="ARBA" id="ARBA00004777"/>
    </source>
</evidence>
<comment type="cofactor">
    <cofactor evidence="1 9">
        <name>FAD</name>
        <dbReference type="ChEBI" id="CHEBI:57692"/>
    </cofactor>
</comment>
<evidence type="ECO:0000259" key="10">
    <source>
        <dbReference type="Pfam" id="PF12225"/>
    </source>
</evidence>
<protein>
    <recommendedName>
        <fullName evidence="9">Methylenetetrahydrofolate reductase</fullName>
    </recommendedName>
</protein>
<dbReference type="GO" id="GO:0071949">
    <property type="term" value="F:FAD binding"/>
    <property type="evidence" value="ECO:0007669"/>
    <property type="project" value="TreeGrafter"/>
</dbReference>
<comment type="catalytic activity">
    <reaction evidence="8">
        <text>(6S)-5-methyl-5,6,7,8-tetrahydrofolate + NAD(+) = (6R)-5,10-methylene-5,6,7,8-tetrahydrofolate + NADH + H(+)</text>
        <dbReference type="Rhea" id="RHEA:19821"/>
        <dbReference type="ChEBI" id="CHEBI:15378"/>
        <dbReference type="ChEBI" id="CHEBI:15636"/>
        <dbReference type="ChEBI" id="CHEBI:18608"/>
        <dbReference type="ChEBI" id="CHEBI:57540"/>
        <dbReference type="ChEBI" id="CHEBI:57945"/>
        <dbReference type="EC" id="1.5.1.54"/>
    </reaction>
    <physiologicalReaction direction="right-to-left" evidence="8">
        <dbReference type="Rhea" id="RHEA:19823"/>
    </physiologicalReaction>
</comment>
<evidence type="ECO:0000313" key="12">
    <source>
        <dbReference type="Proteomes" id="UP000425960"/>
    </source>
</evidence>
<evidence type="ECO:0000256" key="4">
    <source>
        <dbReference type="ARBA" id="ARBA00022630"/>
    </source>
</evidence>
<sequence>MLRVFQNDISDPQQFVVTLELVPGRASTGRAVDTVMGIARDAFSDGRISAVSITDNPGGNPSLSPDAIGYRIFSIGMDVIVHFTCRDMNRVGMESRALQLAMMGMKNILALTGDYAGKGFGGQGAPVFDLDSVNLQIMLGMIGKRINAAGDPDAFFTGCAVSPFKKTEGECVAQYAKLSRKVAAGAQFVITQLGYDARKFQELIEIGRHMDLGVPALGSVYVLTPKAAELMNQGRVPGAVVTDPLLATVRQEWQDKTAGQAAAIERAARLGAILKGLGYRGVHLGGIHRDFSTVGKILDRMQTIQDDWIQFLPEFNDPQPGGFYAFREAPPEPVTALVFGQQRQPVPIVDRVLYPLMRFSHHLFFNFDSKLAPAYRLASHALDNSIAGRLFMHLGEHPIKLSLLGCQRCGDCAIQHVGFLCPESGCPKHTRNGACGGSRGGMCEVYPDRRCVWFRAHTRLASNNKVSEMCHGCVPPRMWELNHTSSWLNFHLRRDHQSNGGEISGCCRQTTCHLLLGNTKERKDQP</sequence>
<evidence type="ECO:0000256" key="7">
    <source>
        <dbReference type="ARBA" id="ARBA00034478"/>
    </source>
</evidence>